<evidence type="ECO:0000313" key="3">
    <source>
        <dbReference type="EMBL" id="SHN65504.1"/>
    </source>
</evidence>
<keyword evidence="1" id="KW-0175">Coiled coil</keyword>
<reference evidence="4" key="1">
    <citation type="submission" date="2016-11" db="EMBL/GenBank/DDBJ databases">
        <authorList>
            <person name="Varghese N."/>
            <person name="Submissions S."/>
        </authorList>
    </citation>
    <scope>NUCLEOTIDE SEQUENCE [LARGE SCALE GENOMIC DNA]</scope>
    <source>
        <strain evidence="4">GAS401</strain>
    </source>
</reference>
<evidence type="ECO:0000256" key="1">
    <source>
        <dbReference type="SAM" id="Coils"/>
    </source>
</evidence>
<dbReference type="EMBL" id="LT670849">
    <property type="protein sequence ID" value="SHN65504.1"/>
    <property type="molecule type" value="Genomic_DNA"/>
</dbReference>
<dbReference type="InterPro" id="IPR010127">
    <property type="entry name" value="Phasin_subfam-1"/>
</dbReference>
<keyword evidence="4" id="KW-1185">Reference proteome</keyword>
<protein>
    <submittedName>
        <fullName evidence="3">Phasin family protein</fullName>
    </submittedName>
</protein>
<evidence type="ECO:0000313" key="4">
    <source>
        <dbReference type="Proteomes" id="UP000184096"/>
    </source>
</evidence>
<proteinExistence type="predicted"/>
<feature type="coiled-coil region" evidence="1">
    <location>
        <begin position="47"/>
        <end position="89"/>
    </location>
</feature>
<feature type="domain" description="Phasin" evidence="2">
    <location>
        <begin position="39"/>
        <end position="132"/>
    </location>
</feature>
<dbReference type="OrthoDB" id="9812006at2"/>
<dbReference type="RefSeq" id="WP_072816730.1">
    <property type="nucleotide sequence ID" value="NZ_LT670849.1"/>
</dbReference>
<accession>A0A1M7T4B2</accession>
<dbReference type="Pfam" id="PF09361">
    <property type="entry name" value="Phasin_2"/>
    <property type="match status" value="1"/>
</dbReference>
<evidence type="ECO:0000259" key="2">
    <source>
        <dbReference type="Pfam" id="PF09361"/>
    </source>
</evidence>
<sequence>METDSRQPSTSDAGVFPGFEDIKKLIEKFQLPSVDIDALIDWQRRDMEALTEANRQATEGLKALVERRNEILRETLAEWQAAVKDATSAEAIAKRTEAAKQGVQKAMANFRELSEMEAQSRNNAWKIVQERMQENMATLQKLLQPK</sequence>
<dbReference type="InterPro" id="IPR018968">
    <property type="entry name" value="Phasin"/>
</dbReference>
<name>A0A1M7T4B2_9BRAD</name>
<dbReference type="Proteomes" id="UP000184096">
    <property type="component" value="Chromosome I"/>
</dbReference>
<organism evidence="3 4">
    <name type="scientific">Bradyrhizobium erythrophlei</name>
    <dbReference type="NCBI Taxonomy" id="1437360"/>
    <lineage>
        <taxon>Bacteria</taxon>
        <taxon>Pseudomonadati</taxon>
        <taxon>Pseudomonadota</taxon>
        <taxon>Alphaproteobacteria</taxon>
        <taxon>Hyphomicrobiales</taxon>
        <taxon>Nitrobacteraceae</taxon>
        <taxon>Bradyrhizobium</taxon>
    </lineage>
</organism>
<gene>
    <name evidence="3" type="ORF">SAMN05444170_0725</name>
</gene>
<dbReference type="NCBIfam" id="TIGR01841">
    <property type="entry name" value="phasin"/>
    <property type="match status" value="1"/>
</dbReference>
<dbReference type="AlphaFoldDB" id="A0A1M7T4B2"/>